<keyword evidence="1" id="KW-0472">Membrane</keyword>
<feature type="transmembrane region" description="Helical" evidence="1">
    <location>
        <begin position="149"/>
        <end position="169"/>
    </location>
</feature>
<feature type="transmembrane region" description="Helical" evidence="1">
    <location>
        <begin position="49"/>
        <end position="66"/>
    </location>
</feature>
<gene>
    <name evidence="2" type="ORF">METZ01_LOCUS513984</name>
</gene>
<proteinExistence type="predicted"/>
<name>A0A383EXW4_9ZZZZ</name>
<sequence>YFIKSWTSIHQIAKFFFNLDWSILNVSKLIIFITTVFYFLGIMLTVNSASRSILIGILVAFMILVFRKSFGDTDYPSMIFSEHTYGMLSLAIVTFIFGLLFSGNLFLAGFFSALSISIHPIVGIWITGIIFISLIFNKYFFKFSLNYNKLIGGFSIGIILTIISLYSYYISTADFTSSFDLVSYNNYMKYWEGHRTSAEYHPEYFIKTFILLVCACLAMVGLKNNLTEN</sequence>
<accession>A0A383EXW4</accession>
<feature type="transmembrane region" description="Helical" evidence="1">
    <location>
        <begin position="87"/>
        <end position="111"/>
    </location>
</feature>
<evidence type="ECO:0000313" key="2">
    <source>
        <dbReference type="EMBL" id="SVE61130.1"/>
    </source>
</evidence>
<keyword evidence="1" id="KW-1133">Transmembrane helix</keyword>
<keyword evidence="1" id="KW-0812">Transmembrane</keyword>
<protein>
    <submittedName>
        <fullName evidence="2">Uncharacterized protein</fullName>
    </submittedName>
</protein>
<reference evidence="2" key="1">
    <citation type="submission" date="2018-05" db="EMBL/GenBank/DDBJ databases">
        <authorList>
            <person name="Lanie J.A."/>
            <person name="Ng W.-L."/>
            <person name="Kazmierczak K.M."/>
            <person name="Andrzejewski T.M."/>
            <person name="Davidsen T.M."/>
            <person name="Wayne K.J."/>
            <person name="Tettelin H."/>
            <person name="Glass J.I."/>
            <person name="Rusch D."/>
            <person name="Podicherti R."/>
            <person name="Tsui H.-C.T."/>
            <person name="Winkler M.E."/>
        </authorList>
    </citation>
    <scope>NUCLEOTIDE SEQUENCE</scope>
</reference>
<organism evidence="2">
    <name type="scientific">marine metagenome</name>
    <dbReference type="NCBI Taxonomy" id="408172"/>
    <lineage>
        <taxon>unclassified sequences</taxon>
        <taxon>metagenomes</taxon>
        <taxon>ecological metagenomes</taxon>
    </lineage>
</organism>
<dbReference type="AlphaFoldDB" id="A0A383EXW4"/>
<feature type="transmembrane region" description="Helical" evidence="1">
    <location>
        <begin position="117"/>
        <end position="137"/>
    </location>
</feature>
<feature type="transmembrane region" description="Helical" evidence="1">
    <location>
        <begin position="204"/>
        <end position="222"/>
    </location>
</feature>
<feature type="transmembrane region" description="Helical" evidence="1">
    <location>
        <begin position="21"/>
        <end position="43"/>
    </location>
</feature>
<evidence type="ECO:0000256" key="1">
    <source>
        <dbReference type="SAM" id="Phobius"/>
    </source>
</evidence>
<feature type="non-terminal residue" evidence="2">
    <location>
        <position position="229"/>
    </location>
</feature>
<dbReference type="EMBL" id="UINC01229427">
    <property type="protein sequence ID" value="SVE61130.1"/>
    <property type="molecule type" value="Genomic_DNA"/>
</dbReference>
<feature type="non-terminal residue" evidence="2">
    <location>
        <position position="1"/>
    </location>
</feature>